<feature type="compositionally biased region" description="Pro residues" evidence="1">
    <location>
        <begin position="10"/>
        <end position="19"/>
    </location>
</feature>
<name>A0A1H7KME1_9ACTN</name>
<dbReference type="AlphaFoldDB" id="A0A1H7KME1"/>
<evidence type="ECO:0000313" key="2">
    <source>
        <dbReference type="EMBL" id="SEK87928.1"/>
    </source>
</evidence>
<dbReference type="EMBL" id="FOBF01000003">
    <property type="protein sequence ID" value="SEK87928.1"/>
    <property type="molecule type" value="Genomic_DNA"/>
</dbReference>
<feature type="compositionally biased region" description="Basic and acidic residues" evidence="1">
    <location>
        <begin position="47"/>
        <end position="82"/>
    </location>
</feature>
<sequence>MASTMAVRPAHPPTPPHLPNPRHRHPSLGTTHGTDHATHGADCVTDGADHATDGADCAAHRAECGKHSGDARDQSDHSDHRGAGGNGDLAGNSVAPGPAHGPGSPRNTAGCGFGLARYPLGDGPVFGSVFAGSSVGRSSALV</sequence>
<gene>
    <name evidence="2" type="ORF">SAMN05660976_01304</name>
</gene>
<evidence type="ECO:0000313" key="3">
    <source>
        <dbReference type="Proteomes" id="UP000198953"/>
    </source>
</evidence>
<keyword evidence="3" id="KW-1185">Reference proteome</keyword>
<evidence type="ECO:0000256" key="1">
    <source>
        <dbReference type="SAM" id="MobiDB-lite"/>
    </source>
</evidence>
<reference evidence="2 3" key="1">
    <citation type="submission" date="2016-10" db="EMBL/GenBank/DDBJ databases">
        <authorList>
            <person name="de Groot N.N."/>
        </authorList>
    </citation>
    <scope>NUCLEOTIDE SEQUENCE [LARGE SCALE GENOMIC DNA]</scope>
    <source>
        <strain evidence="2 3">DSM 43357</strain>
    </source>
</reference>
<proteinExistence type="predicted"/>
<accession>A0A1H7KME1</accession>
<protein>
    <submittedName>
        <fullName evidence="2">Uncharacterized protein</fullName>
    </submittedName>
</protein>
<organism evidence="2 3">
    <name type="scientific">Nonomuraea pusilla</name>
    <dbReference type="NCBI Taxonomy" id="46177"/>
    <lineage>
        <taxon>Bacteria</taxon>
        <taxon>Bacillati</taxon>
        <taxon>Actinomycetota</taxon>
        <taxon>Actinomycetes</taxon>
        <taxon>Streptosporangiales</taxon>
        <taxon>Streptosporangiaceae</taxon>
        <taxon>Nonomuraea</taxon>
    </lineage>
</organism>
<dbReference type="Proteomes" id="UP000198953">
    <property type="component" value="Unassembled WGS sequence"/>
</dbReference>
<feature type="region of interest" description="Disordered" evidence="1">
    <location>
        <begin position="1"/>
        <end position="110"/>
    </location>
</feature>